<feature type="compositionally biased region" description="Polar residues" evidence="1">
    <location>
        <begin position="197"/>
        <end position="211"/>
    </location>
</feature>
<organism evidence="2 3">
    <name type="scientific">Adhaeretor mobilis</name>
    <dbReference type="NCBI Taxonomy" id="1930276"/>
    <lineage>
        <taxon>Bacteria</taxon>
        <taxon>Pseudomonadati</taxon>
        <taxon>Planctomycetota</taxon>
        <taxon>Planctomycetia</taxon>
        <taxon>Pirellulales</taxon>
        <taxon>Lacipirellulaceae</taxon>
        <taxon>Adhaeretor</taxon>
    </lineage>
</organism>
<dbReference type="KEGG" id="amob:HG15A2_27680"/>
<keyword evidence="3" id="KW-1185">Reference proteome</keyword>
<dbReference type="AlphaFoldDB" id="A0A517MX35"/>
<protein>
    <submittedName>
        <fullName evidence="2">Uncharacterized protein</fullName>
    </submittedName>
</protein>
<proteinExistence type="predicted"/>
<accession>A0A517MX35</accession>
<evidence type="ECO:0000313" key="3">
    <source>
        <dbReference type="Proteomes" id="UP000319852"/>
    </source>
</evidence>
<feature type="region of interest" description="Disordered" evidence="1">
    <location>
        <begin position="187"/>
        <end position="211"/>
    </location>
</feature>
<reference evidence="2 3" key="1">
    <citation type="submission" date="2019-02" db="EMBL/GenBank/DDBJ databases">
        <title>Deep-cultivation of Planctomycetes and their phenomic and genomic characterization uncovers novel biology.</title>
        <authorList>
            <person name="Wiegand S."/>
            <person name="Jogler M."/>
            <person name="Boedeker C."/>
            <person name="Pinto D."/>
            <person name="Vollmers J."/>
            <person name="Rivas-Marin E."/>
            <person name="Kohn T."/>
            <person name="Peeters S.H."/>
            <person name="Heuer A."/>
            <person name="Rast P."/>
            <person name="Oberbeckmann S."/>
            <person name="Bunk B."/>
            <person name="Jeske O."/>
            <person name="Meyerdierks A."/>
            <person name="Storesund J.E."/>
            <person name="Kallscheuer N."/>
            <person name="Luecker S."/>
            <person name="Lage O.M."/>
            <person name="Pohl T."/>
            <person name="Merkel B.J."/>
            <person name="Hornburger P."/>
            <person name="Mueller R.-W."/>
            <person name="Bruemmer F."/>
            <person name="Labrenz M."/>
            <person name="Spormann A.M."/>
            <person name="Op den Camp H."/>
            <person name="Overmann J."/>
            <person name="Amann R."/>
            <person name="Jetten M.S.M."/>
            <person name="Mascher T."/>
            <person name="Medema M.H."/>
            <person name="Devos D.P."/>
            <person name="Kaster A.-K."/>
            <person name="Ovreas L."/>
            <person name="Rohde M."/>
            <person name="Galperin M.Y."/>
            <person name="Jogler C."/>
        </authorList>
    </citation>
    <scope>NUCLEOTIDE SEQUENCE [LARGE SCALE GENOMIC DNA]</scope>
    <source>
        <strain evidence="2 3">HG15A2</strain>
    </source>
</reference>
<gene>
    <name evidence="2" type="ORF">HG15A2_27680</name>
</gene>
<sequence>MSRSSGMHQTARASTRRHETLDVEQRAKQWQCYCWGGRSALSAALCWPRATILLQPRTSLQTRTTRYGSIQIPACIGIVTKNGNTETSSLPAIALRWDRCIQGLTMKCGPIRPPLTCSGGVVLSAELPGASCLRVKRRGQLRTEANPRRRTSPVHFRDVPSCVRRETPTPGALVSASARNAQILPVRSTGTARAAQPLSTSKVETANAAQT</sequence>
<evidence type="ECO:0000256" key="1">
    <source>
        <dbReference type="SAM" id="MobiDB-lite"/>
    </source>
</evidence>
<feature type="compositionally biased region" description="Polar residues" evidence="1">
    <location>
        <begin position="1"/>
        <end position="13"/>
    </location>
</feature>
<dbReference type="EMBL" id="CP036263">
    <property type="protein sequence ID" value="QDS99445.1"/>
    <property type="molecule type" value="Genomic_DNA"/>
</dbReference>
<evidence type="ECO:0000313" key="2">
    <source>
        <dbReference type="EMBL" id="QDS99445.1"/>
    </source>
</evidence>
<feature type="region of interest" description="Disordered" evidence="1">
    <location>
        <begin position="1"/>
        <end position="20"/>
    </location>
</feature>
<dbReference type="Proteomes" id="UP000319852">
    <property type="component" value="Chromosome"/>
</dbReference>
<name>A0A517MX35_9BACT</name>